<dbReference type="EMBL" id="PGOL01001703">
    <property type="protein sequence ID" value="PKI55402.1"/>
    <property type="molecule type" value="Genomic_DNA"/>
</dbReference>
<evidence type="ECO:0000313" key="2">
    <source>
        <dbReference type="Proteomes" id="UP000233551"/>
    </source>
</evidence>
<name>A0A2I0JGM4_PUNGR</name>
<comment type="caution">
    <text evidence="1">The sequence shown here is derived from an EMBL/GenBank/DDBJ whole genome shotgun (WGS) entry which is preliminary data.</text>
</comment>
<sequence>MHPLFPPSFCCVGCTELLGRRVQLPTALEEGFPLGRLNGIGEPIGDRIEIDNLATSLGDPLSAQSGFVLCPVSLFETPQLCMAEAALAPGAMSPIISCCSLHYVPLGGCTLLKSLDVQGRRLHRYRVIRSIGCVFNFVGGTSSWDTFLVKACVVTLGKAREAGSPEDKQIE</sequence>
<dbReference type="Proteomes" id="UP000233551">
    <property type="component" value="Unassembled WGS sequence"/>
</dbReference>
<dbReference type="AlphaFoldDB" id="A0A2I0JGM4"/>
<gene>
    <name evidence="1" type="ORF">CRG98_024175</name>
</gene>
<accession>A0A2I0JGM4</accession>
<protein>
    <submittedName>
        <fullName evidence="1">Uncharacterized protein</fullName>
    </submittedName>
</protein>
<organism evidence="1 2">
    <name type="scientific">Punica granatum</name>
    <name type="common">Pomegranate</name>
    <dbReference type="NCBI Taxonomy" id="22663"/>
    <lineage>
        <taxon>Eukaryota</taxon>
        <taxon>Viridiplantae</taxon>
        <taxon>Streptophyta</taxon>
        <taxon>Embryophyta</taxon>
        <taxon>Tracheophyta</taxon>
        <taxon>Spermatophyta</taxon>
        <taxon>Magnoliopsida</taxon>
        <taxon>eudicotyledons</taxon>
        <taxon>Gunneridae</taxon>
        <taxon>Pentapetalae</taxon>
        <taxon>rosids</taxon>
        <taxon>malvids</taxon>
        <taxon>Myrtales</taxon>
        <taxon>Lythraceae</taxon>
        <taxon>Punica</taxon>
    </lineage>
</organism>
<keyword evidence="2" id="KW-1185">Reference proteome</keyword>
<reference evidence="1 2" key="1">
    <citation type="submission" date="2017-11" db="EMBL/GenBank/DDBJ databases">
        <title>De-novo sequencing of pomegranate (Punica granatum L.) genome.</title>
        <authorList>
            <person name="Akparov Z."/>
            <person name="Amiraslanov A."/>
            <person name="Hajiyeva S."/>
            <person name="Abbasov M."/>
            <person name="Kaur K."/>
            <person name="Hamwieh A."/>
            <person name="Solovyev V."/>
            <person name="Salamov A."/>
            <person name="Braich B."/>
            <person name="Kosarev P."/>
            <person name="Mahmoud A."/>
            <person name="Hajiyev E."/>
            <person name="Babayeva S."/>
            <person name="Izzatullayeva V."/>
            <person name="Mammadov A."/>
            <person name="Mammadov A."/>
            <person name="Sharifova S."/>
            <person name="Ojaghi J."/>
            <person name="Eynullazada K."/>
            <person name="Bayramov B."/>
            <person name="Abdulazimova A."/>
            <person name="Shahmuradov I."/>
        </authorList>
    </citation>
    <scope>NUCLEOTIDE SEQUENCE [LARGE SCALE GENOMIC DNA]</scope>
    <source>
        <strain evidence="2">cv. AG2017</strain>
        <tissue evidence="1">Leaf</tissue>
    </source>
</reference>
<proteinExistence type="predicted"/>
<evidence type="ECO:0000313" key="1">
    <source>
        <dbReference type="EMBL" id="PKI55402.1"/>
    </source>
</evidence>